<dbReference type="Gene3D" id="2.60.120.260">
    <property type="entry name" value="Galactose-binding domain-like"/>
    <property type="match status" value="1"/>
</dbReference>
<dbReference type="AlphaFoldDB" id="A0A1M6L095"/>
<dbReference type="InterPro" id="IPR040794">
    <property type="entry name" value="CE2_N"/>
</dbReference>
<dbReference type="Pfam" id="PF17996">
    <property type="entry name" value="CE2_N"/>
    <property type="match status" value="1"/>
</dbReference>
<dbReference type="EMBL" id="FRAA01000001">
    <property type="protein sequence ID" value="SHJ64613.1"/>
    <property type="molecule type" value="Genomic_DNA"/>
</dbReference>
<feature type="signal peptide" evidence="1">
    <location>
        <begin position="1"/>
        <end position="20"/>
    </location>
</feature>
<proteinExistence type="predicted"/>
<feature type="domain" description="Carbohydrate esterase 2 N-terminal" evidence="2">
    <location>
        <begin position="36"/>
        <end position="141"/>
    </location>
</feature>
<dbReference type="RefSeq" id="WP_073119543.1">
    <property type="nucleotide sequence ID" value="NZ_FRAA01000001.1"/>
</dbReference>
<dbReference type="PROSITE" id="PS51257">
    <property type="entry name" value="PROKAR_LIPOPROTEIN"/>
    <property type="match status" value="1"/>
</dbReference>
<dbReference type="GO" id="GO:0052689">
    <property type="term" value="F:carboxylic ester hydrolase activity"/>
    <property type="evidence" value="ECO:0007669"/>
    <property type="project" value="InterPro"/>
</dbReference>
<evidence type="ECO:0000259" key="2">
    <source>
        <dbReference type="Pfam" id="PF17996"/>
    </source>
</evidence>
<keyword evidence="4" id="KW-1185">Reference proteome</keyword>
<dbReference type="SUPFAM" id="SSF52266">
    <property type="entry name" value="SGNH hydrolase"/>
    <property type="match status" value="1"/>
</dbReference>
<sequence length="362" mass="40968">MNQWKALLFLISITTLSACSDPQPTVLDFSDGEIDYSGRIDSTSGVAADLYWSGTSIKLDFEGESISALMQDERGDNYYNVIIDEDSMYVLRPDTTKKYYQLASGLSGGKHSVELFKRTEWDRGKTIFYGLKIEGDAKVLPKSREEKKKIEFYGNSITAGYAVDDFSGKDRSDSIFTNHYLSYAAITARHYDAERHTICKSGIGITISWFPMIMPEIYDRINPEDPSSSWDFSLYTPDLVVINLLQNDSWLVNMPEREEFKTNFGDTAPTDEYLTQAYQGFVSQIRGHYPSASIICMLGNMDATQEGSKWPGVVESAVDALQDENIYTYFQPFKNTSGHPSIEEQQIMADGLIQFIDENITW</sequence>
<dbReference type="Gene3D" id="3.40.50.1110">
    <property type="entry name" value="SGNH hydrolase"/>
    <property type="match status" value="1"/>
</dbReference>
<dbReference type="InterPro" id="IPR052762">
    <property type="entry name" value="PCW_deacetylase/CE"/>
</dbReference>
<protein>
    <submittedName>
        <fullName evidence="3">GDSL-like Lipase/Acylhydrolase family protein</fullName>
    </submittedName>
</protein>
<feature type="chain" id="PRO_5012048108" evidence="1">
    <location>
        <begin position="21"/>
        <end position="362"/>
    </location>
</feature>
<dbReference type="PANTHER" id="PTHR37834">
    <property type="entry name" value="GDSL-LIKE LIPASE/ACYLHYDROLASE DOMAIN PROTEIN (AFU_ORTHOLOGUE AFUA_2G00620)"/>
    <property type="match status" value="1"/>
</dbReference>
<organism evidence="3 4">
    <name type="scientific">Reichenbachiella agariperforans</name>
    <dbReference type="NCBI Taxonomy" id="156994"/>
    <lineage>
        <taxon>Bacteria</taxon>
        <taxon>Pseudomonadati</taxon>
        <taxon>Bacteroidota</taxon>
        <taxon>Cytophagia</taxon>
        <taxon>Cytophagales</taxon>
        <taxon>Reichenbachiellaceae</taxon>
        <taxon>Reichenbachiella</taxon>
    </lineage>
</organism>
<dbReference type="STRING" id="156994.SAMN04488028_101774"/>
<evidence type="ECO:0000313" key="3">
    <source>
        <dbReference type="EMBL" id="SHJ64613.1"/>
    </source>
</evidence>
<evidence type="ECO:0000313" key="4">
    <source>
        <dbReference type="Proteomes" id="UP000184474"/>
    </source>
</evidence>
<dbReference type="PANTHER" id="PTHR37834:SF2">
    <property type="entry name" value="ESTERASE, SGNH HYDROLASE-TYPE"/>
    <property type="match status" value="1"/>
</dbReference>
<accession>A0A1M6L095</accession>
<gene>
    <name evidence="3" type="ORF">SAMN04488028_101774</name>
</gene>
<keyword evidence="3" id="KW-0378">Hydrolase</keyword>
<dbReference type="Proteomes" id="UP000184474">
    <property type="component" value="Unassembled WGS sequence"/>
</dbReference>
<dbReference type="InterPro" id="IPR036514">
    <property type="entry name" value="SGNH_hydro_sf"/>
</dbReference>
<dbReference type="InterPro" id="IPR037461">
    <property type="entry name" value="CtCE2-like_dom"/>
</dbReference>
<keyword evidence="1" id="KW-0732">Signal</keyword>
<reference evidence="4" key="1">
    <citation type="submission" date="2016-11" db="EMBL/GenBank/DDBJ databases">
        <authorList>
            <person name="Varghese N."/>
            <person name="Submissions S."/>
        </authorList>
    </citation>
    <scope>NUCLEOTIDE SEQUENCE [LARGE SCALE GENOMIC DNA]</scope>
    <source>
        <strain evidence="4">DSM 26134</strain>
    </source>
</reference>
<dbReference type="CDD" id="cd01831">
    <property type="entry name" value="Endoglucanase_E_like"/>
    <property type="match status" value="1"/>
</dbReference>
<evidence type="ECO:0000256" key="1">
    <source>
        <dbReference type="SAM" id="SignalP"/>
    </source>
</evidence>
<name>A0A1M6L095_REIAG</name>